<gene>
    <name evidence="1" type="ORF">STPYR_11815</name>
</gene>
<evidence type="ECO:0000313" key="1">
    <source>
        <dbReference type="EMBL" id="SBV36885.1"/>
    </source>
</evidence>
<proteinExistence type="predicted"/>
<dbReference type="AlphaFoldDB" id="A0A1Y5Q7V5"/>
<evidence type="ECO:0008006" key="2">
    <source>
        <dbReference type="Google" id="ProtNLM"/>
    </source>
</evidence>
<accession>A0A1Y5Q7V5</accession>
<dbReference type="EMBL" id="FLTS01000001">
    <property type="protein sequence ID" value="SBV36885.1"/>
    <property type="molecule type" value="Genomic_DNA"/>
</dbReference>
<name>A0A1Y5Q7V5_9GAMM</name>
<reference evidence="1" key="1">
    <citation type="submission" date="2016-03" db="EMBL/GenBank/DDBJ databases">
        <authorList>
            <person name="Ploux O."/>
        </authorList>
    </citation>
    <scope>NUCLEOTIDE SEQUENCE</scope>
    <source>
        <strain evidence="1">UC10</strain>
    </source>
</reference>
<organism evidence="1">
    <name type="scientific">uncultured Stenotrophomonas sp</name>
    <dbReference type="NCBI Taxonomy" id="165438"/>
    <lineage>
        <taxon>Bacteria</taxon>
        <taxon>Pseudomonadati</taxon>
        <taxon>Pseudomonadota</taxon>
        <taxon>Gammaproteobacteria</taxon>
        <taxon>Lysobacterales</taxon>
        <taxon>Lysobacteraceae</taxon>
        <taxon>Stenotrophomonas</taxon>
        <taxon>environmental samples</taxon>
    </lineage>
</organism>
<protein>
    <recommendedName>
        <fullName evidence="2">Prepilin-type N-terminal cleavage/methylation domain-containing protein</fullName>
    </recommendedName>
</protein>
<sequence length="135" mass="13934">MSTCFDPRRRQRGDMMLEALVGVLITSIIGAGLAHVASRVLSGQRDAKVENIAVEQLRAQLESGGISLCDGGAVTITLPGGDKAVAVDCEVAAANITVAGIERAVDAPQRVELRIAAADLGIGDESAPLIVSSRQ</sequence>